<feature type="domain" description="Myb/SANT-like" evidence="1">
    <location>
        <begin position="16"/>
        <end position="108"/>
    </location>
</feature>
<reference evidence="2 3" key="1">
    <citation type="journal article" date="2018" name="Science">
        <title>The opium poppy genome and morphinan production.</title>
        <authorList>
            <person name="Guo L."/>
            <person name="Winzer T."/>
            <person name="Yang X."/>
            <person name="Li Y."/>
            <person name="Ning Z."/>
            <person name="He Z."/>
            <person name="Teodor R."/>
            <person name="Lu Y."/>
            <person name="Bowser T.A."/>
            <person name="Graham I.A."/>
            <person name="Ye K."/>
        </authorList>
    </citation>
    <scope>NUCLEOTIDE SEQUENCE [LARGE SCALE GENOMIC DNA]</scope>
    <source>
        <strain evidence="3">cv. HN1</strain>
        <tissue evidence="2">Leaves</tissue>
    </source>
</reference>
<organism evidence="2 3">
    <name type="scientific">Papaver somniferum</name>
    <name type="common">Opium poppy</name>
    <dbReference type="NCBI Taxonomy" id="3469"/>
    <lineage>
        <taxon>Eukaryota</taxon>
        <taxon>Viridiplantae</taxon>
        <taxon>Streptophyta</taxon>
        <taxon>Embryophyta</taxon>
        <taxon>Tracheophyta</taxon>
        <taxon>Spermatophyta</taxon>
        <taxon>Magnoliopsida</taxon>
        <taxon>Ranunculales</taxon>
        <taxon>Papaveraceae</taxon>
        <taxon>Papaveroideae</taxon>
        <taxon>Papaver</taxon>
    </lineage>
</organism>
<accession>A0A4Y7KF25</accession>
<dbReference type="AlphaFoldDB" id="A0A4Y7KF25"/>
<dbReference type="InterPro" id="IPR045026">
    <property type="entry name" value="LIMYB"/>
</dbReference>
<evidence type="ECO:0000313" key="3">
    <source>
        <dbReference type="Proteomes" id="UP000316621"/>
    </source>
</evidence>
<dbReference type="Gramene" id="RZC71457">
    <property type="protein sequence ID" value="RZC71457"/>
    <property type="gene ID" value="C5167_035294"/>
</dbReference>
<dbReference type="OMA" id="NICNGIM"/>
<sequence>MASLSSDDNIDDIRTWPQYIVDYFVQLVHDEAKNGLQTTTLEKKKWGEIDNALFAKFGKRYNIPKLKAKFNRLRIEHREFARLVSDTGMGWDPVANTVTASDDAWKRYLKRKATKSSRFDDALVAWTENLKVKAEVTKAKAERKKDKEVTSPLCTITEISSIEDCMDILDNMEGVEDDVYLKAIDKFRNPDYRRIFKKMKESRRIMWLKSL</sequence>
<dbReference type="EMBL" id="CM010721">
    <property type="protein sequence ID" value="RZC71457.1"/>
    <property type="molecule type" value="Genomic_DNA"/>
</dbReference>
<dbReference type="PANTHER" id="PTHR47584:SF14">
    <property type="entry name" value="L10-INTERACTING MYB DOMAIN-CONTAINING PROTEIN-LIKE"/>
    <property type="match status" value="1"/>
</dbReference>
<proteinExistence type="predicted"/>
<evidence type="ECO:0000313" key="2">
    <source>
        <dbReference type="EMBL" id="RZC71457.1"/>
    </source>
</evidence>
<protein>
    <recommendedName>
        <fullName evidence="1">Myb/SANT-like domain-containing protein</fullName>
    </recommendedName>
</protein>
<dbReference type="Proteomes" id="UP000316621">
    <property type="component" value="Chromosome 7"/>
</dbReference>
<dbReference type="InterPro" id="IPR024752">
    <property type="entry name" value="Myb/SANT-like_dom"/>
</dbReference>
<dbReference type="Pfam" id="PF12776">
    <property type="entry name" value="Myb_DNA-bind_3"/>
    <property type="match status" value="1"/>
</dbReference>
<dbReference type="PANTHER" id="PTHR47584">
    <property type="match status" value="1"/>
</dbReference>
<keyword evidence="3" id="KW-1185">Reference proteome</keyword>
<evidence type="ECO:0000259" key="1">
    <source>
        <dbReference type="Pfam" id="PF12776"/>
    </source>
</evidence>
<gene>
    <name evidence="2" type="ORF">C5167_035294</name>
</gene>
<name>A0A4Y7KF25_PAPSO</name>